<comment type="caution">
    <text evidence="3">The sequence shown here is derived from an EMBL/GenBank/DDBJ whole genome shotgun (WGS) entry which is preliminary data.</text>
</comment>
<proteinExistence type="predicted"/>
<feature type="compositionally biased region" description="Basic and acidic residues" evidence="1">
    <location>
        <begin position="137"/>
        <end position="169"/>
    </location>
</feature>
<dbReference type="RefSeq" id="WP_044349540.1">
    <property type="nucleotide sequence ID" value="NZ_AZAC01000017.1"/>
</dbReference>
<protein>
    <recommendedName>
        <fullName evidence="2">DZANK-type domain-containing protein</fullName>
    </recommendedName>
</protein>
<dbReference type="Pfam" id="PF12773">
    <property type="entry name" value="DZR"/>
    <property type="match status" value="1"/>
</dbReference>
<dbReference type="EMBL" id="AZAC01000017">
    <property type="protein sequence ID" value="KIX13251.1"/>
    <property type="molecule type" value="Genomic_DNA"/>
</dbReference>
<reference evidence="3 4" key="1">
    <citation type="submission" date="2013-11" db="EMBL/GenBank/DDBJ databases">
        <title>Metagenomic analysis of a methanogenic consortium involved in long chain n-alkane degradation.</title>
        <authorList>
            <person name="Davidova I.A."/>
            <person name="Callaghan A.V."/>
            <person name="Wawrik B."/>
            <person name="Pruitt S."/>
            <person name="Marks C."/>
            <person name="Duncan K.E."/>
            <person name="Suflita J.M."/>
        </authorList>
    </citation>
    <scope>NUCLEOTIDE SEQUENCE [LARGE SCALE GENOMIC DNA]</scope>
    <source>
        <strain evidence="3 4">SPR</strain>
    </source>
</reference>
<dbReference type="STRING" id="1429043.X474_14685"/>
<feature type="compositionally biased region" description="Acidic residues" evidence="1">
    <location>
        <begin position="75"/>
        <end position="85"/>
    </location>
</feature>
<feature type="domain" description="DZANK-type" evidence="2">
    <location>
        <begin position="15"/>
        <end position="67"/>
    </location>
</feature>
<evidence type="ECO:0000313" key="4">
    <source>
        <dbReference type="Proteomes" id="UP000032233"/>
    </source>
</evidence>
<dbReference type="Proteomes" id="UP000032233">
    <property type="component" value="Unassembled WGS sequence"/>
</dbReference>
<evidence type="ECO:0000259" key="2">
    <source>
        <dbReference type="Pfam" id="PF12773"/>
    </source>
</evidence>
<name>A0A0D2JBT6_9BACT</name>
<keyword evidence="4" id="KW-1185">Reference proteome</keyword>
<dbReference type="AlphaFoldDB" id="A0A0D2JBT6"/>
<dbReference type="InterPro" id="IPR025874">
    <property type="entry name" value="DZR"/>
</dbReference>
<feature type="compositionally biased region" description="Acidic residues" evidence="1">
    <location>
        <begin position="121"/>
        <end position="130"/>
    </location>
</feature>
<feature type="region of interest" description="Disordered" evidence="1">
    <location>
        <begin position="68"/>
        <end position="89"/>
    </location>
</feature>
<accession>A0A0D2JBT6</accession>
<dbReference type="OrthoDB" id="5421232at2"/>
<evidence type="ECO:0000256" key="1">
    <source>
        <dbReference type="SAM" id="MobiDB-lite"/>
    </source>
</evidence>
<sequence>MNCPHCEKELPGQTCPQCGQPTLEGANFCPQCGHQLALPAGEEPKLIECSSCNRPLLPEFDYCPSCGHSRHAEPEEQDQDQDDFTFDPSERIACSDGLCIGIIGPDGKCTECGKPYKPEVASEEPLDTVQEETNSQPEEKKEEESDSEPEKKQEEEPNSRPEKKQDTES</sequence>
<gene>
    <name evidence="3" type="ORF">X474_14685</name>
</gene>
<organism evidence="3 4">
    <name type="scientific">Dethiosulfatarculus sandiegensis</name>
    <dbReference type="NCBI Taxonomy" id="1429043"/>
    <lineage>
        <taxon>Bacteria</taxon>
        <taxon>Pseudomonadati</taxon>
        <taxon>Thermodesulfobacteriota</taxon>
        <taxon>Desulfarculia</taxon>
        <taxon>Desulfarculales</taxon>
        <taxon>Desulfarculaceae</taxon>
        <taxon>Dethiosulfatarculus</taxon>
    </lineage>
</organism>
<evidence type="ECO:0000313" key="3">
    <source>
        <dbReference type="EMBL" id="KIX13251.1"/>
    </source>
</evidence>
<feature type="region of interest" description="Disordered" evidence="1">
    <location>
        <begin position="114"/>
        <end position="169"/>
    </location>
</feature>
<dbReference type="InParanoid" id="A0A0D2JBT6"/>